<dbReference type="EC" id="5.1.3.14" evidence="3"/>
<evidence type="ECO:0000256" key="1">
    <source>
        <dbReference type="ARBA" id="ARBA00023235"/>
    </source>
</evidence>
<dbReference type="Gene3D" id="3.40.50.2000">
    <property type="entry name" value="Glycogen Phosphorylase B"/>
    <property type="match status" value="2"/>
</dbReference>
<evidence type="ECO:0000256" key="4">
    <source>
        <dbReference type="RuleBase" id="RU003513"/>
    </source>
</evidence>
<dbReference type="RefSeq" id="WP_204911664.1">
    <property type="nucleotide sequence ID" value="NZ_BAAAYR010000001.1"/>
</dbReference>
<evidence type="ECO:0000256" key="3">
    <source>
        <dbReference type="ARBA" id="ARBA00038858"/>
    </source>
</evidence>
<dbReference type="PANTHER" id="PTHR43174:SF2">
    <property type="entry name" value="UDP-N-ACETYLGLUCOSAMINE 2-EPIMERASE"/>
    <property type="match status" value="1"/>
</dbReference>
<dbReference type="NCBIfam" id="TIGR00236">
    <property type="entry name" value="wecB"/>
    <property type="match status" value="1"/>
</dbReference>
<evidence type="ECO:0000256" key="2">
    <source>
        <dbReference type="ARBA" id="ARBA00038209"/>
    </source>
</evidence>
<comment type="caution">
    <text evidence="6">The sequence shown here is derived from an EMBL/GenBank/DDBJ whole genome shotgun (WGS) entry which is preliminary data.</text>
</comment>
<sequence>MEPGGPATRLPVGVVLGTRPEVVKLAPVVAALRRSPTLRPVVISTGQQLDLLPGALAELGVEVDVTLPVRRTEHLADRVAAMLQATADLLATLELAAVVVQGDTATSLAAAQAAFYRRVPVVHVEAGLRTGSPREPFPEEANRRMIAVLAALHLAPTEDARANLLAEGHDPTTVRVTGNTVVDALLGRASGPLADPRLARVVAGDRKVVVLTMHRRESWGEPMRAVAEVVAKVLERRGDSTVVVPAHPNPVVLEALAPLVASPHALVVEPLPHGPFLRLLAAATVVLTDSGGVQEEAPTLGVPVLVLRAVTERPEGVRSGAATVVGTDPGEVAAALEAALDRPRRTTGPNPYGDGHAAQRCVDAIAGLLGVADPQPSRASSAGATTLR</sequence>
<dbReference type="InterPro" id="IPR003331">
    <property type="entry name" value="UDP_GlcNAc_Epimerase_2_dom"/>
</dbReference>
<evidence type="ECO:0000313" key="6">
    <source>
        <dbReference type="EMBL" id="GAA3559452.1"/>
    </source>
</evidence>
<keyword evidence="1 4" id="KW-0413">Isomerase</keyword>
<dbReference type="InterPro" id="IPR029767">
    <property type="entry name" value="WecB-like"/>
</dbReference>
<reference evidence="7" key="1">
    <citation type="journal article" date="2019" name="Int. J. Syst. Evol. Microbiol.">
        <title>The Global Catalogue of Microorganisms (GCM) 10K type strain sequencing project: providing services to taxonomists for standard genome sequencing and annotation.</title>
        <authorList>
            <consortium name="The Broad Institute Genomics Platform"/>
            <consortium name="The Broad Institute Genome Sequencing Center for Infectious Disease"/>
            <person name="Wu L."/>
            <person name="Ma J."/>
        </authorList>
    </citation>
    <scope>NUCLEOTIDE SEQUENCE [LARGE SCALE GENOMIC DNA]</scope>
    <source>
        <strain evidence="7">JCM 16540</strain>
    </source>
</reference>
<dbReference type="SUPFAM" id="SSF53756">
    <property type="entry name" value="UDP-Glycosyltransferase/glycogen phosphorylase"/>
    <property type="match status" value="1"/>
</dbReference>
<dbReference type="EMBL" id="BAAAYR010000001">
    <property type="protein sequence ID" value="GAA3559452.1"/>
    <property type="molecule type" value="Genomic_DNA"/>
</dbReference>
<comment type="similarity">
    <text evidence="2 4">Belongs to the UDP-N-acetylglucosamine 2-epimerase family.</text>
</comment>
<gene>
    <name evidence="6" type="primary">wecB</name>
    <name evidence="6" type="ORF">GCM10022197_13590</name>
</gene>
<organism evidence="6 7">
    <name type="scientific">Microlunatus spumicola</name>
    <dbReference type="NCBI Taxonomy" id="81499"/>
    <lineage>
        <taxon>Bacteria</taxon>
        <taxon>Bacillati</taxon>
        <taxon>Actinomycetota</taxon>
        <taxon>Actinomycetes</taxon>
        <taxon>Propionibacteriales</taxon>
        <taxon>Propionibacteriaceae</taxon>
        <taxon>Microlunatus</taxon>
    </lineage>
</organism>
<feature type="domain" description="UDP-N-acetylglucosamine 2-epimerase" evidence="5">
    <location>
        <begin position="31"/>
        <end position="365"/>
    </location>
</feature>
<dbReference type="Proteomes" id="UP001500767">
    <property type="component" value="Unassembled WGS sequence"/>
</dbReference>
<evidence type="ECO:0000259" key="5">
    <source>
        <dbReference type="Pfam" id="PF02350"/>
    </source>
</evidence>
<dbReference type="PANTHER" id="PTHR43174">
    <property type="entry name" value="UDP-N-ACETYLGLUCOSAMINE 2-EPIMERASE"/>
    <property type="match status" value="1"/>
</dbReference>
<name>A0ABP6X5U4_9ACTN</name>
<proteinExistence type="inferred from homology"/>
<keyword evidence="7" id="KW-1185">Reference proteome</keyword>
<dbReference type="Pfam" id="PF02350">
    <property type="entry name" value="Epimerase_2"/>
    <property type="match status" value="1"/>
</dbReference>
<evidence type="ECO:0000313" key="7">
    <source>
        <dbReference type="Proteomes" id="UP001500767"/>
    </source>
</evidence>
<dbReference type="CDD" id="cd03786">
    <property type="entry name" value="GTB_UDP-GlcNAc_2-Epimerase"/>
    <property type="match status" value="1"/>
</dbReference>
<accession>A0ABP6X5U4</accession>
<protein>
    <recommendedName>
        <fullName evidence="3">UDP-N-acetylglucosamine 2-epimerase (non-hydrolyzing)</fullName>
        <ecNumber evidence="3">5.1.3.14</ecNumber>
    </recommendedName>
</protein>